<keyword evidence="1" id="KW-0808">Transferase</keyword>
<protein>
    <submittedName>
        <fullName evidence="3">Glycosyltransferase family 4 protein</fullName>
    </submittedName>
</protein>
<dbReference type="InterPro" id="IPR001296">
    <property type="entry name" value="Glyco_trans_1"/>
</dbReference>
<comment type="caution">
    <text evidence="3">The sequence shown here is derived from an EMBL/GenBank/DDBJ whole genome shotgun (WGS) entry which is preliminary data.</text>
</comment>
<dbReference type="PANTHER" id="PTHR46401">
    <property type="entry name" value="GLYCOSYLTRANSFERASE WBBK-RELATED"/>
    <property type="match status" value="1"/>
</dbReference>
<keyword evidence="4" id="KW-1185">Reference proteome</keyword>
<dbReference type="Proteomes" id="UP000658720">
    <property type="component" value="Unassembled WGS sequence"/>
</dbReference>
<gene>
    <name evidence="3" type="ORF">IQ217_10715</name>
</gene>
<evidence type="ECO:0000259" key="2">
    <source>
        <dbReference type="Pfam" id="PF00534"/>
    </source>
</evidence>
<sequence length="399" mass="45342">MMLKVYVDATAIRGQLSGIGFYNLSLLRALNKLQHSQQFQGQFSLQIYYQPGFKDWLRGKWQKNNNLSEFANCTCLPLPVTLSDSLVGFANPIINLLEKRLNEPDLIHGTDHYIFPSQQSINLLTIHDLTFLKFPEFVPPIVQRYHQRILRCLPFAQGILTFAESTKKEISHYYQFPPERIFVTPQASRYQSPPLSTEPTSPESDSANDPFSAAIPYNFAVPYFLFVSTLEPRKNVVGLIEAFNLFKQATKAPHQLVLIGQLGWKYEPILTAIANSPYTDQIHRLAYIPNQWLALFYQRATAFVYPSFYEGFGLPVVEAMNFGLPIITANAGSLPEVVGDSGVLVDPQDPQALALALEKIVANPDWQRQLKQKSLTRSKDFSWEHTARKTLEVYQSLTH</sequence>
<dbReference type="PANTHER" id="PTHR46401:SF2">
    <property type="entry name" value="GLYCOSYLTRANSFERASE WBBK-RELATED"/>
    <property type="match status" value="1"/>
</dbReference>
<reference evidence="3 4" key="1">
    <citation type="submission" date="2020-10" db="EMBL/GenBank/DDBJ databases">
        <authorList>
            <person name="Castelo-Branco R."/>
            <person name="Eusebio N."/>
            <person name="Adriana R."/>
            <person name="Vieira A."/>
            <person name="Brugerolle De Fraissinette N."/>
            <person name="Rezende De Castro R."/>
            <person name="Schneider M.P."/>
            <person name="Vasconcelos V."/>
            <person name="Leao P.N."/>
        </authorList>
    </citation>
    <scope>NUCLEOTIDE SEQUENCE [LARGE SCALE GENOMIC DNA]</scope>
    <source>
        <strain evidence="3 4">LEGE 00031</strain>
    </source>
</reference>
<feature type="domain" description="Glycosyl transferase family 1" evidence="2">
    <location>
        <begin position="222"/>
        <end position="373"/>
    </location>
</feature>
<dbReference type="SUPFAM" id="SSF53756">
    <property type="entry name" value="UDP-Glycosyltransferase/glycogen phosphorylase"/>
    <property type="match status" value="1"/>
</dbReference>
<dbReference type="Pfam" id="PF00534">
    <property type="entry name" value="Glycos_transf_1"/>
    <property type="match status" value="1"/>
</dbReference>
<name>A0ABR9VSG9_9SYNC</name>
<dbReference type="Gene3D" id="3.40.50.2000">
    <property type="entry name" value="Glycogen Phosphorylase B"/>
    <property type="match status" value="2"/>
</dbReference>
<evidence type="ECO:0000313" key="4">
    <source>
        <dbReference type="Proteomes" id="UP000658720"/>
    </source>
</evidence>
<dbReference type="CDD" id="cd03809">
    <property type="entry name" value="GT4_MtfB-like"/>
    <property type="match status" value="1"/>
</dbReference>
<proteinExistence type="predicted"/>
<evidence type="ECO:0000313" key="3">
    <source>
        <dbReference type="EMBL" id="MBE9254305.1"/>
    </source>
</evidence>
<organism evidence="3 4">
    <name type="scientific">Synechocystis salina LEGE 00031</name>
    <dbReference type="NCBI Taxonomy" id="1828736"/>
    <lineage>
        <taxon>Bacteria</taxon>
        <taxon>Bacillati</taxon>
        <taxon>Cyanobacteriota</taxon>
        <taxon>Cyanophyceae</taxon>
        <taxon>Synechococcales</taxon>
        <taxon>Merismopediaceae</taxon>
        <taxon>Synechocystis</taxon>
    </lineage>
</organism>
<accession>A0ABR9VSG9</accession>
<dbReference type="EMBL" id="JADEVV010000027">
    <property type="protein sequence ID" value="MBE9254305.1"/>
    <property type="molecule type" value="Genomic_DNA"/>
</dbReference>
<evidence type="ECO:0000256" key="1">
    <source>
        <dbReference type="ARBA" id="ARBA00022679"/>
    </source>
</evidence>